<feature type="region of interest" description="Disordered" evidence="6">
    <location>
        <begin position="33"/>
        <end position="81"/>
    </location>
</feature>
<evidence type="ECO:0000256" key="2">
    <source>
        <dbReference type="ARBA" id="ARBA00022487"/>
    </source>
</evidence>
<evidence type="ECO:0000259" key="7">
    <source>
        <dbReference type="Pfam" id="PF00135"/>
    </source>
</evidence>
<evidence type="ECO:0000256" key="1">
    <source>
        <dbReference type="ARBA" id="ARBA00005964"/>
    </source>
</evidence>
<sequence length="675" mass="74063">MLVVALRRRLPHEPRESSSVGFLGPAVAFPCNGDASQDGSHTHSQHENAPRGCSNRGCRHGSSDSLARSTRGRGGGGWAAGITEASTKGREFHSYHGAPHRQTSCRRSQAQDVVAASAMSAAICSASSVATLTDGRVSGMSEVSTKGKEFLSFYGIPYAKPPLKELRFKDPVRVGKWAGIKDGSKMASPCLQVSFANMILGQTLSPDEMLGDEDCLYLNVFTPKQKKAEEKVAVMVWLHGGGFFSGGGHEYLPYVLMNHDIVLVVLQFRLGTLGFLSTEDEVMPGNYGMKDQVMALRWVQDNIHSFGGDKDRVTIFGESAGSVAVHCHILSPLSKGLFTRAILQSGTAISPGALSERSRDAALRISQILRCPESTRSEDLSRCFQAAEGPEIAASVQDLSEWLILPRPMTPRVDGAFLPDKPATLMRQGNYSRVDIMAGVTRDEGGMVANPLFFRDDLFRALKNNFTTFGPITLSCQHEDDALALTTKIYNHYLGDLAIDEQHREKIVQMYGDWLFKVPHDVTTQLLARDSGAKIYRYELMHRAKYSFGNAMTESAGNDWITHADDLHYLFSGGPLFPAATEDLMDADDVKLRDLITTLWTNFAATGNPTPDDSLGFTWVAATESSFRHLALKLPPAMEDDQRQEVCQFLSSLPSRVNKLLRPEGSFAELAQEEM</sequence>
<name>A0A3R7SR01_PENVA</name>
<comment type="similarity">
    <text evidence="1 5">Belongs to the type-B carboxylesterase/lipase family.</text>
</comment>
<dbReference type="PROSITE" id="PS00122">
    <property type="entry name" value="CARBOXYLESTERASE_B_1"/>
    <property type="match status" value="1"/>
</dbReference>
<reference evidence="8 9" key="2">
    <citation type="submission" date="2019-01" db="EMBL/GenBank/DDBJ databases">
        <title>The decoding of complex shrimp genome reveals the adaptation for benthos swimmer, frequently molting mechanism and breeding impact on genome.</title>
        <authorList>
            <person name="Sun Y."/>
            <person name="Gao Y."/>
            <person name="Yu Y."/>
        </authorList>
    </citation>
    <scope>NUCLEOTIDE SEQUENCE [LARGE SCALE GENOMIC DNA]</scope>
    <source>
        <tissue evidence="8">Muscle</tissue>
    </source>
</reference>
<accession>A0A3R7SR01</accession>
<keyword evidence="9" id="KW-1185">Reference proteome</keyword>
<evidence type="ECO:0000313" key="8">
    <source>
        <dbReference type="EMBL" id="ROT71293.1"/>
    </source>
</evidence>
<dbReference type="OrthoDB" id="19653at2759"/>
<dbReference type="AlphaFoldDB" id="A0A3R7SR01"/>
<dbReference type="EMBL" id="QCYY01002315">
    <property type="protein sequence ID" value="ROT71293.1"/>
    <property type="molecule type" value="Genomic_DNA"/>
</dbReference>
<evidence type="ECO:0000256" key="3">
    <source>
        <dbReference type="ARBA" id="ARBA00022801"/>
    </source>
</evidence>
<dbReference type="Proteomes" id="UP000283509">
    <property type="component" value="Unassembled WGS sequence"/>
</dbReference>
<keyword evidence="4" id="KW-0325">Glycoprotein</keyword>
<dbReference type="PROSITE" id="PS00941">
    <property type="entry name" value="CARBOXYLESTERASE_B_2"/>
    <property type="match status" value="1"/>
</dbReference>
<organism evidence="8 9">
    <name type="scientific">Penaeus vannamei</name>
    <name type="common">Whiteleg shrimp</name>
    <name type="synonym">Litopenaeus vannamei</name>
    <dbReference type="NCBI Taxonomy" id="6689"/>
    <lineage>
        <taxon>Eukaryota</taxon>
        <taxon>Metazoa</taxon>
        <taxon>Ecdysozoa</taxon>
        <taxon>Arthropoda</taxon>
        <taxon>Crustacea</taxon>
        <taxon>Multicrustacea</taxon>
        <taxon>Malacostraca</taxon>
        <taxon>Eumalacostraca</taxon>
        <taxon>Eucarida</taxon>
        <taxon>Decapoda</taxon>
        <taxon>Dendrobranchiata</taxon>
        <taxon>Penaeoidea</taxon>
        <taxon>Penaeidae</taxon>
        <taxon>Penaeus</taxon>
    </lineage>
</organism>
<comment type="caution">
    <text evidence="8">The sequence shown here is derived from an EMBL/GenBank/DDBJ whole genome shotgun (WGS) entry which is preliminary data.</text>
</comment>
<dbReference type="InterPro" id="IPR019819">
    <property type="entry name" value="Carboxylesterase_B_CS"/>
</dbReference>
<dbReference type="GO" id="GO:0052689">
    <property type="term" value="F:carboxylic ester hydrolase activity"/>
    <property type="evidence" value="ECO:0007669"/>
    <property type="project" value="UniProtKB-KW"/>
</dbReference>
<protein>
    <recommendedName>
        <fullName evidence="5">Carboxylic ester hydrolase</fullName>
        <ecNumber evidence="5">3.1.1.-</ecNumber>
    </recommendedName>
</protein>
<feature type="domain" description="Carboxylesterase type B" evidence="7">
    <location>
        <begin position="128"/>
        <end position="649"/>
    </location>
</feature>
<evidence type="ECO:0000256" key="6">
    <source>
        <dbReference type="SAM" id="MobiDB-lite"/>
    </source>
</evidence>
<dbReference type="InterPro" id="IPR019826">
    <property type="entry name" value="Carboxylesterase_B_AS"/>
</dbReference>
<dbReference type="Gene3D" id="3.40.50.1820">
    <property type="entry name" value="alpha/beta hydrolase"/>
    <property type="match status" value="1"/>
</dbReference>
<gene>
    <name evidence="8" type="ORF">C7M84_010398</name>
</gene>
<evidence type="ECO:0000256" key="4">
    <source>
        <dbReference type="ARBA" id="ARBA00023180"/>
    </source>
</evidence>
<dbReference type="PANTHER" id="PTHR11559">
    <property type="entry name" value="CARBOXYLESTERASE"/>
    <property type="match status" value="1"/>
</dbReference>
<feature type="compositionally biased region" description="Basic and acidic residues" evidence="6">
    <location>
        <begin position="40"/>
        <end position="49"/>
    </location>
</feature>
<proteinExistence type="inferred from homology"/>
<evidence type="ECO:0000313" key="9">
    <source>
        <dbReference type="Proteomes" id="UP000283509"/>
    </source>
</evidence>
<keyword evidence="2" id="KW-0719">Serine esterase</keyword>
<evidence type="ECO:0000256" key="5">
    <source>
        <dbReference type="RuleBase" id="RU361235"/>
    </source>
</evidence>
<reference evidence="8 9" key="1">
    <citation type="submission" date="2018-04" db="EMBL/GenBank/DDBJ databases">
        <authorList>
            <person name="Zhang X."/>
            <person name="Yuan J."/>
            <person name="Li F."/>
            <person name="Xiang J."/>
        </authorList>
    </citation>
    <scope>NUCLEOTIDE SEQUENCE [LARGE SCALE GENOMIC DNA]</scope>
    <source>
        <tissue evidence="8">Muscle</tissue>
    </source>
</reference>
<dbReference type="SUPFAM" id="SSF53474">
    <property type="entry name" value="alpha/beta-Hydrolases"/>
    <property type="match status" value="1"/>
</dbReference>
<dbReference type="InterPro" id="IPR050309">
    <property type="entry name" value="Type-B_Carboxylest/Lipase"/>
</dbReference>
<dbReference type="InterPro" id="IPR002018">
    <property type="entry name" value="CarbesteraseB"/>
</dbReference>
<keyword evidence="3 5" id="KW-0378">Hydrolase</keyword>
<dbReference type="EC" id="3.1.1.-" evidence="5"/>
<dbReference type="InterPro" id="IPR029058">
    <property type="entry name" value="AB_hydrolase_fold"/>
</dbReference>
<dbReference type="Pfam" id="PF00135">
    <property type="entry name" value="COesterase"/>
    <property type="match status" value="1"/>
</dbReference>